<protein>
    <submittedName>
        <fullName evidence="1">Uncharacterized protein</fullName>
    </submittedName>
</protein>
<dbReference type="EMBL" id="AAGJQW010000027">
    <property type="protein sequence ID" value="EBO7982056.1"/>
    <property type="molecule type" value="Genomic_DNA"/>
</dbReference>
<accession>A0A5U1Q9J4</accession>
<proteinExistence type="predicted"/>
<gene>
    <name evidence="1" type="ORF">D3F83_22410</name>
</gene>
<comment type="caution">
    <text evidence="1">The sequence shown here is derived from an EMBL/GenBank/DDBJ whole genome shotgun (WGS) entry which is preliminary data.</text>
</comment>
<dbReference type="AlphaFoldDB" id="A0A5U1Q9J4"/>
<evidence type="ECO:0000313" key="1">
    <source>
        <dbReference type="EMBL" id="EBO7982056.1"/>
    </source>
</evidence>
<organism evidence="1">
    <name type="scientific">Salmonella enterica</name>
    <name type="common">Salmonella choleraesuis</name>
    <dbReference type="NCBI Taxonomy" id="28901"/>
    <lineage>
        <taxon>Bacteria</taxon>
        <taxon>Pseudomonadati</taxon>
        <taxon>Pseudomonadota</taxon>
        <taxon>Gammaproteobacteria</taxon>
        <taxon>Enterobacterales</taxon>
        <taxon>Enterobacteriaceae</taxon>
        <taxon>Salmonella</taxon>
    </lineage>
</organism>
<name>A0A5U1Q9J4_SALER</name>
<sequence>MSVCCIPQQNPWLYPFTHRLIHKMRVHFLDLLTLQTIFQGQKRGQNLKRKIRERCANVFVTISPQNEDAP</sequence>
<reference evidence="1" key="1">
    <citation type="submission" date="2018-09" db="EMBL/GenBank/DDBJ databases">
        <authorList>
            <consortium name="Veterinary Laboratory Investigation and Response Network"/>
        </authorList>
    </citation>
    <scope>NUCLEOTIDE SEQUENCE</scope>
    <source>
        <strain evidence="1">SAL-18-VL-SD-NC-0003</strain>
    </source>
</reference>